<proteinExistence type="predicted"/>
<comment type="caution">
    <text evidence="1">The sequence shown here is derived from an EMBL/GenBank/DDBJ whole genome shotgun (WGS) entry which is preliminary data.</text>
</comment>
<evidence type="ECO:0000313" key="1">
    <source>
        <dbReference type="EMBL" id="CCU80485.1"/>
    </source>
</evidence>
<dbReference type="InParanoid" id="M5EGD7"/>
<accession>M5EGD7</accession>
<protein>
    <submittedName>
        <fullName evidence="1">Uncharacterized protein</fullName>
    </submittedName>
</protein>
<dbReference type="EMBL" id="CAUI01000023">
    <property type="protein sequence ID" value="CCU80485.1"/>
    <property type="molecule type" value="Genomic_DNA"/>
</dbReference>
<gene>
    <name evidence="1" type="ORF">HSACCH_02075</name>
</gene>
<reference evidence="2" key="1">
    <citation type="journal article" date="2013" name="Genome Announc.">
        <title>Genome Sequence of Halanaerobium saccharolyticum subsp. saccharolyticum Strain DSM 6643T, a Halophilic Hydrogen-Producing Bacterium.</title>
        <authorList>
            <person name="Kivisto A."/>
            <person name="Larjo A."/>
            <person name="Ciranna A."/>
            <person name="Santala V."/>
            <person name="Roos C."/>
            <person name="Karp M."/>
        </authorList>
    </citation>
    <scope>NUCLEOTIDE SEQUENCE [LARGE SCALE GENOMIC DNA]</scope>
    <source>
        <strain evidence="2">DSM 6643</strain>
    </source>
</reference>
<name>M5EGD7_9FIRM</name>
<evidence type="ECO:0000313" key="2">
    <source>
        <dbReference type="Proteomes" id="UP000012063"/>
    </source>
</evidence>
<dbReference type="RefSeq" id="WP_005489761.1">
    <property type="nucleotide sequence ID" value="NZ_CAUI01000023.1"/>
</dbReference>
<keyword evidence="2" id="KW-1185">Reference proteome</keyword>
<sequence>MKKNELLLDELIKMFQLSLHKASERLQNEEKGDLRYTVTNCNVELSAAVQGDKENREPRLRLPTFTELAEGKNTNYSRISLGFSPIPFNPKKTDQVINSPSRPTASDSLSSIIDKLKHEDKDIVIEALNELQHLDTILLNILNELKRLRKHSNKKIQKSAKKIIELIQNLD</sequence>
<organism evidence="1 2">
    <name type="scientific">Halanaerobium saccharolyticum subsp. saccharolyticum DSM 6643</name>
    <dbReference type="NCBI Taxonomy" id="1293054"/>
    <lineage>
        <taxon>Bacteria</taxon>
        <taxon>Bacillati</taxon>
        <taxon>Bacillota</taxon>
        <taxon>Clostridia</taxon>
        <taxon>Halanaerobiales</taxon>
        <taxon>Halanaerobiaceae</taxon>
        <taxon>Halanaerobium</taxon>
    </lineage>
</organism>
<dbReference type="AlphaFoldDB" id="M5EGD7"/>
<dbReference type="Proteomes" id="UP000012063">
    <property type="component" value="Unassembled WGS sequence"/>
</dbReference>